<dbReference type="NCBIfam" id="NF003274">
    <property type="entry name" value="PRK04262.1"/>
    <property type="match status" value="1"/>
</dbReference>
<dbReference type="InterPro" id="IPR016039">
    <property type="entry name" value="Thiolase-like"/>
</dbReference>
<dbReference type="CDD" id="cd00827">
    <property type="entry name" value="init_cond_enzymes"/>
    <property type="match status" value="1"/>
</dbReference>
<sequence length="363" mass="38531">METPETQPQPSLALKPNRAVGITGYGAYVPQYRLPAAEVARIWSGSDEDGGGPVIEKSVPGMDEDVISMSIEAARNALARAEICACELRAVWVGSESHPYAVKPSGTIVAEAIGAGNHIQAGDWEFACKAGSEAMIAAIGLVGSGMANYAMAIGMDTAQGRPGDQLEYTAAAGGAAYIIGPAENALATIEASYSYVSDTPDFWRRPYQKYPEHGQRFTGEPAYFKHITSAAKTLMKELGAQPGDFKYAVFHQPNTKFPTRVAGLLGFSKEQIQTGLLSPRIGNTYAGAALIGLTAVLDVAQPGDRILMTSFGSGAGSDALVLTATEALLARREKALSTEQYIARRVAIDYAQYARMRGILTLK</sequence>
<dbReference type="PANTHER" id="PTHR43323">
    <property type="entry name" value="3-HYDROXY-3-METHYLGLUTARYL COENZYME A SYNTHASE"/>
    <property type="match status" value="1"/>
</dbReference>
<dbReference type="EMBL" id="LGCL01000018">
    <property type="protein sequence ID" value="KPL78435.1"/>
    <property type="molecule type" value="Genomic_DNA"/>
</dbReference>
<keyword evidence="4" id="KW-1185">Reference proteome</keyword>
<dbReference type="PANTHER" id="PTHR43323:SF2">
    <property type="entry name" value="HYDROXYMETHYLGLUTARYL-COA SYNTHASE"/>
    <property type="match status" value="1"/>
</dbReference>
<dbReference type="InterPro" id="IPR004656">
    <property type="entry name" value="HMG_CoA_Synthase"/>
</dbReference>
<dbReference type="HAMAP" id="MF_01409">
    <property type="entry name" value="HMG_CoA_synth_arch"/>
    <property type="match status" value="1"/>
</dbReference>
<dbReference type="Gene3D" id="3.40.47.10">
    <property type="match status" value="1"/>
</dbReference>
<proteinExistence type="inferred from homology"/>
<dbReference type="STRING" id="1134406.ADN00_06850"/>
<keyword evidence="1" id="KW-0808">Transferase</keyword>
<gene>
    <name evidence="3" type="ORF">ADN00_06850</name>
</gene>
<dbReference type="Proteomes" id="UP000050417">
    <property type="component" value="Unassembled WGS sequence"/>
</dbReference>
<evidence type="ECO:0000256" key="1">
    <source>
        <dbReference type="ARBA" id="ARBA00022679"/>
    </source>
</evidence>
<organism evidence="3 4">
    <name type="scientific">Ornatilinea apprima</name>
    <dbReference type="NCBI Taxonomy" id="1134406"/>
    <lineage>
        <taxon>Bacteria</taxon>
        <taxon>Bacillati</taxon>
        <taxon>Chloroflexota</taxon>
        <taxon>Anaerolineae</taxon>
        <taxon>Anaerolineales</taxon>
        <taxon>Anaerolineaceae</taxon>
        <taxon>Ornatilinea</taxon>
    </lineage>
</organism>
<dbReference type="NCBIfam" id="TIGR00748">
    <property type="entry name" value="HMG_CoA_syn_Arc"/>
    <property type="match status" value="1"/>
</dbReference>
<comment type="caution">
    <text evidence="3">The sequence shown here is derived from an EMBL/GenBank/DDBJ whole genome shotgun (WGS) entry which is preliminary data.</text>
</comment>
<protein>
    <recommendedName>
        <fullName evidence="2">Beta-ketoacyl-[acyl-carrier-protein] synthase III C-terminal domain-containing protein</fullName>
    </recommendedName>
</protein>
<feature type="domain" description="Beta-ketoacyl-[acyl-carrier-protein] synthase III C-terminal" evidence="2">
    <location>
        <begin position="236"/>
        <end position="322"/>
    </location>
</feature>
<dbReference type="AlphaFoldDB" id="A0A0P6XFK1"/>
<dbReference type="Pfam" id="PF08541">
    <property type="entry name" value="ACP_syn_III_C"/>
    <property type="match status" value="1"/>
</dbReference>
<accession>A0A0P6XFK1</accession>
<dbReference type="InterPro" id="IPR013747">
    <property type="entry name" value="ACP_syn_III_C"/>
</dbReference>
<dbReference type="SUPFAM" id="SSF53901">
    <property type="entry name" value="Thiolase-like"/>
    <property type="match status" value="2"/>
</dbReference>
<dbReference type="PATRIC" id="fig|1134406.4.peg.2286"/>
<dbReference type="GO" id="GO:0006084">
    <property type="term" value="P:acetyl-CoA metabolic process"/>
    <property type="evidence" value="ECO:0007669"/>
    <property type="project" value="TreeGrafter"/>
</dbReference>
<evidence type="ECO:0000313" key="4">
    <source>
        <dbReference type="Proteomes" id="UP000050417"/>
    </source>
</evidence>
<dbReference type="OrthoDB" id="9785144at2"/>
<dbReference type="RefSeq" id="WP_075062237.1">
    <property type="nucleotide sequence ID" value="NZ_LGCL01000018.1"/>
</dbReference>
<evidence type="ECO:0000313" key="3">
    <source>
        <dbReference type="EMBL" id="KPL78435.1"/>
    </source>
</evidence>
<dbReference type="GO" id="GO:0004421">
    <property type="term" value="F:hydroxymethylglutaryl-CoA synthase activity"/>
    <property type="evidence" value="ECO:0007669"/>
    <property type="project" value="InterPro"/>
</dbReference>
<reference evidence="3 4" key="1">
    <citation type="submission" date="2015-07" db="EMBL/GenBank/DDBJ databases">
        <title>Genome sequence of Ornatilinea apprima DSM 23815.</title>
        <authorList>
            <person name="Hemp J."/>
            <person name="Ward L.M."/>
            <person name="Pace L.A."/>
            <person name="Fischer W.W."/>
        </authorList>
    </citation>
    <scope>NUCLEOTIDE SEQUENCE [LARGE SCALE GENOMIC DNA]</scope>
    <source>
        <strain evidence="3 4">P3M-1</strain>
    </source>
</reference>
<name>A0A0P6XFK1_9CHLR</name>
<evidence type="ECO:0000259" key="2">
    <source>
        <dbReference type="Pfam" id="PF08541"/>
    </source>
</evidence>